<proteinExistence type="predicted"/>
<protein>
    <submittedName>
        <fullName evidence="1">Uncharacterized protein</fullName>
    </submittedName>
</protein>
<accession>A0ABX0WBH9</accession>
<dbReference type="Proteomes" id="UP001429564">
    <property type="component" value="Unassembled WGS sequence"/>
</dbReference>
<organism evidence="1 2">
    <name type="scientific">Parasedimentitalea denitrificans</name>
    <dbReference type="NCBI Taxonomy" id="2211118"/>
    <lineage>
        <taxon>Bacteria</taxon>
        <taxon>Pseudomonadati</taxon>
        <taxon>Pseudomonadota</taxon>
        <taxon>Alphaproteobacteria</taxon>
        <taxon>Rhodobacterales</taxon>
        <taxon>Paracoccaceae</taxon>
        <taxon>Parasedimentitalea</taxon>
    </lineage>
</organism>
<evidence type="ECO:0000313" key="2">
    <source>
        <dbReference type="Proteomes" id="UP001429564"/>
    </source>
</evidence>
<reference evidence="1 2" key="1">
    <citation type="submission" date="2018-05" db="EMBL/GenBank/DDBJ databases">
        <authorList>
            <person name="Zhang Y.-J."/>
        </authorList>
    </citation>
    <scope>NUCLEOTIDE SEQUENCE [LARGE SCALE GENOMIC DNA]</scope>
    <source>
        <strain evidence="1 2">CY04</strain>
    </source>
</reference>
<dbReference type="RefSeq" id="WP_167685631.1">
    <property type="nucleotide sequence ID" value="NZ_QHLQ01000025.1"/>
</dbReference>
<keyword evidence="2" id="KW-1185">Reference proteome</keyword>
<name>A0ABX0WBH9_9RHOB</name>
<gene>
    <name evidence="1" type="ORF">DL239_18835</name>
</gene>
<sequence length="65" mass="6885">MTDLVLLTFGDDEIVRCTSLNDAKAKVVARAKISDKVSVKITPAGGGPVTSLKFDSSSGDWLPDF</sequence>
<dbReference type="EMBL" id="QHLQ01000025">
    <property type="protein sequence ID" value="NIZ63025.1"/>
    <property type="molecule type" value="Genomic_DNA"/>
</dbReference>
<comment type="caution">
    <text evidence="1">The sequence shown here is derived from an EMBL/GenBank/DDBJ whole genome shotgun (WGS) entry which is preliminary data.</text>
</comment>
<evidence type="ECO:0000313" key="1">
    <source>
        <dbReference type="EMBL" id="NIZ63025.1"/>
    </source>
</evidence>